<evidence type="ECO:0000256" key="4">
    <source>
        <dbReference type="ARBA" id="ARBA00023163"/>
    </source>
</evidence>
<dbReference type="InterPro" id="IPR039425">
    <property type="entry name" value="RNA_pol_sigma-70-like"/>
</dbReference>
<name>A0A168M7P6_9BACL</name>
<dbReference type="Gene3D" id="1.10.1740.10">
    <property type="match status" value="1"/>
</dbReference>
<dbReference type="GO" id="GO:0006352">
    <property type="term" value="P:DNA-templated transcription initiation"/>
    <property type="evidence" value="ECO:0007669"/>
    <property type="project" value="InterPro"/>
</dbReference>
<dbReference type="SUPFAM" id="SSF88659">
    <property type="entry name" value="Sigma3 and sigma4 domains of RNA polymerase sigma factors"/>
    <property type="match status" value="1"/>
</dbReference>
<dbReference type="GO" id="GO:0016987">
    <property type="term" value="F:sigma factor activity"/>
    <property type="evidence" value="ECO:0007669"/>
    <property type="project" value="UniProtKB-KW"/>
</dbReference>
<dbReference type="CDD" id="cd06171">
    <property type="entry name" value="Sigma70_r4"/>
    <property type="match status" value="1"/>
</dbReference>
<dbReference type="GO" id="GO:0003677">
    <property type="term" value="F:DNA binding"/>
    <property type="evidence" value="ECO:0007669"/>
    <property type="project" value="InterPro"/>
</dbReference>
<organism evidence="7 8">
    <name type="scientific">Paenibacillus glacialis</name>
    <dbReference type="NCBI Taxonomy" id="494026"/>
    <lineage>
        <taxon>Bacteria</taxon>
        <taxon>Bacillati</taxon>
        <taxon>Bacillota</taxon>
        <taxon>Bacilli</taxon>
        <taxon>Bacillales</taxon>
        <taxon>Paenibacillaceae</taxon>
        <taxon>Paenibacillus</taxon>
    </lineage>
</organism>
<dbReference type="OrthoDB" id="9782703at2"/>
<dbReference type="PANTHER" id="PTHR43133:SF51">
    <property type="entry name" value="RNA POLYMERASE SIGMA FACTOR"/>
    <property type="match status" value="1"/>
</dbReference>
<evidence type="ECO:0000256" key="1">
    <source>
        <dbReference type="ARBA" id="ARBA00010641"/>
    </source>
</evidence>
<dbReference type="STRING" id="494026.PGLA_06640"/>
<dbReference type="PANTHER" id="PTHR43133">
    <property type="entry name" value="RNA POLYMERASE ECF-TYPE SIGMA FACTO"/>
    <property type="match status" value="1"/>
</dbReference>
<dbReference type="Proteomes" id="UP000076967">
    <property type="component" value="Unassembled WGS sequence"/>
</dbReference>
<dbReference type="InterPro" id="IPR013249">
    <property type="entry name" value="RNA_pol_sigma70_r4_t2"/>
</dbReference>
<evidence type="ECO:0000256" key="3">
    <source>
        <dbReference type="ARBA" id="ARBA00023082"/>
    </source>
</evidence>
<dbReference type="SUPFAM" id="SSF88946">
    <property type="entry name" value="Sigma2 domain of RNA polymerase sigma factors"/>
    <property type="match status" value="1"/>
</dbReference>
<dbReference type="Gene3D" id="1.10.10.10">
    <property type="entry name" value="Winged helix-like DNA-binding domain superfamily/Winged helix DNA-binding domain"/>
    <property type="match status" value="1"/>
</dbReference>
<reference evidence="7 8" key="1">
    <citation type="submission" date="2016-03" db="EMBL/GenBank/DDBJ databases">
        <title>Draft genome sequence of Paenibacillus glacialis DSM 22343.</title>
        <authorList>
            <person name="Shin S.-K."/>
            <person name="Yi H."/>
        </authorList>
    </citation>
    <scope>NUCLEOTIDE SEQUENCE [LARGE SCALE GENOMIC DNA]</scope>
    <source>
        <strain evidence="7 8">DSM 22343</strain>
    </source>
</reference>
<dbReference type="AlphaFoldDB" id="A0A168M7P6"/>
<evidence type="ECO:0000256" key="2">
    <source>
        <dbReference type="ARBA" id="ARBA00023015"/>
    </source>
</evidence>
<comment type="caution">
    <text evidence="7">The sequence shown here is derived from an EMBL/GenBank/DDBJ whole genome shotgun (WGS) entry which is preliminary data.</text>
</comment>
<proteinExistence type="inferred from homology"/>
<dbReference type="InterPro" id="IPR013325">
    <property type="entry name" value="RNA_pol_sigma_r2"/>
</dbReference>
<feature type="domain" description="RNA polymerase sigma-70 region 2" evidence="5">
    <location>
        <begin position="21"/>
        <end position="88"/>
    </location>
</feature>
<dbReference type="NCBIfam" id="TIGR02937">
    <property type="entry name" value="sigma70-ECF"/>
    <property type="match status" value="1"/>
</dbReference>
<evidence type="ECO:0000259" key="6">
    <source>
        <dbReference type="Pfam" id="PF08281"/>
    </source>
</evidence>
<comment type="similarity">
    <text evidence="1">Belongs to the sigma-70 factor family. ECF subfamily.</text>
</comment>
<dbReference type="InterPro" id="IPR013324">
    <property type="entry name" value="RNA_pol_sigma_r3/r4-like"/>
</dbReference>
<evidence type="ECO:0008006" key="9">
    <source>
        <dbReference type="Google" id="ProtNLM"/>
    </source>
</evidence>
<protein>
    <recommendedName>
        <fullName evidence="9">RNA polymerase subunit sigma-70</fullName>
    </recommendedName>
</protein>
<feature type="domain" description="RNA polymerase sigma factor 70 region 4 type 2" evidence="6">
    <location>
        <begin position="107"/>
        <end position="158"/>
    </location>
</feature>
<evidence type="ECO:0000259" key="5">
    <source>
        <dbReference type="Pfam" id="PF04542"/>
    </source>
</evidence>
<evidence type="ECO:0000313" key="7">
    <source>
        <dbReference type="EMBL" id="OAB44334.1"/>
    </source>
</evidence>
<evidence type="ECO:0000313" key="8">
    <source>
        <dbReference type="Proteomes" id="UP000076967"/>
    </source>
</evidence>
<keyword evidence="3" id="KW-0731">Sigma factor</keyword>
<keyword evidence="4" id="KW-0804">Transcription</keyword>
<dbReference type="InterPro" id="IPR007627">
    <property type="entry name" value="RNA_pol_sigma70_r2"/>
</dbReference>
<keyword evidence="8" id="KW-1185">Reference proteome</keyword>
<keyword evidence="2" id="KW-0805">Transcription regulation</keyword>
<dbReference type="EMBL" id="LVJH01000007">
    <property type="protein sequence ID" value="OAB44334.1"/>
    <property type="molecule type" value="Genomic_DNA"/>
</dbReference>
<dbReference type="Pfam" id="PF08281">
    <property type="entry name" value="Sigma70_r4_2"/>
    <property type="match status" value="1"/>
</dbReference>
<gene>
    <name evidence="7" type="ORF">PGLA_06640</name>
</gene>
<dbReference type="InterPro" id="IPR014284">
    <property type="entry name" value="RNA_pol_sigma-70_dom"/>
</dbReference>
<dbReference type="InterPro" id="IPR036388">
    <property type="entry name" value="WH-like_DNA-bd_sf"/>
</dbReference>
<dbReference type="Pfam" id="PF04542">
    <property type="entry name" value="Sigma70_r2"/>
    <property type="match status" value="1"/>
</dbReference>
<dbReference type="RefSeq" id="WP_068530575.1">
    <property type="nucleotide sequence ID" value="NZ_LVJH01000007.1"/>
</dbReference>
<sequence length="174" mass="20559">MLQEDLVKAAQRGDHEAFHQLVSGNKQKLYSIAISYLKDENDALEVIQETTCRAYTKLTRLKEPRYFQTWMIRILIRCCIDEQKRKRKMIQVTEPLAADLELDFKLSMEMAINLLAPKLRHIIILKYYENMTLSEIANLLEKPEGTVKTWLNKALKELRIYFSKEGEYEYVQPN</sequence>
<accession>A0A168M7P6</accession>